<name>A0ABD3PRV2_9STRA</name>
<dbReference type="EMBL" id="JABMIG020000123">
    <property type="protein sequence ID" value="KAL3790760.1"/>
    <property type="molecule type" value="Genomic_DNA"/>
</dbReference>
<feature type="region of interest" description="Disordered" evidence="1">
    <location>
        <begin position="1"/>
        <end position="22"/>
    </location>
</feature>
<comment type="caution">
    <text evidence="2">The sequence shown here is derived from an EMBL/GenBank/DDBJ whole genome shotgun (WGS) entry which is preliminary data.</text>
</comment>
<dbReference type="Proteomes" id="UP001516023">
    <property type="component" value="Unassembled WGS sequence"/>
</dbReference>
<evidence type="ECO:0000313" key="2">
    <source>
        <dbReference type="EMBL" id="KAL3790760.1"/>
    </source>
</evidence>
<protein>
    <submittedName>
        <fullName evidence="2">Uncharacterized protein</fullName>
    </submittedName>
</protein>
<keyword evidence="3" id="KW-1185">Reference proteome</keyword>
<accession>A0ABD3PRV2</accession>
<dbReference type="Gene3D" id="1.10.443.10">
    <property type="entry name" value="Intergrase catalytic core"/>
    <property type="match status" value="1"/>
</dbReference>
<dbReference type="InterPro" id="IPR013762">
    <property type="entry name" value="Integrase-like_cat_sf"/>
</dbReference>
<gene>
    <name evidence="2" type="ORF">HJC23_010039</name>
</gene>
<dbReference type="AlphaFoldDB" id="A0ABD3PRV2"/>
<sequence length="904" mass="100164">MTSSNKNAGTLPLEDRLTPRRSQQASILTNLDLNEPELLHAPSSQKIDQAYERVGVPGHGAFCAVWLAKVKHSSSLLSQTETTACAGNDGIDDASIESFENNHQFDSHLSPTSSSSAAAKIISHDVPYVAIKHIHASKELEAQLKFCCRELPWIKSKIRKKMYKLLDEAPSQGIRSCVKLMKTKAEESLAVPLARDEPCIKGGCRVDDPVVELPQVDIVIGSSDPVFVANLIKSLSTTWASHRKSFCLCEMETLVGKLNHVAIGTPWLKSIMGQLFVSIASGLRVSEVHLVTSSAAFHEVARALHAAPPPGADTTTYVSFFAGNKARRIHHSTRLFHINRTLRAELQLVHDALLLPPTFHSSPIAHLVSRTPLAVVPGDSSLDAAGGYSSSLGFWWYLEWPPSVRLQKLRHVKNNKTNTLISINVLEYATILINYLAAYHSLTASPITNHPFPVVRIKSDNTTSTTSEAWLRKGCKDSMCGCALNRIHSSLILSTYVGMQIARISTADTHISSVPDLPDAFNSICQDHAALRGCRLFQPNAKLISVIMGALLEHALPHPARKYVVACYAGVFIQGKNNKGLWLRHATLMGYVCRVLQLHKDRQLLPPTSAPINYISIMTDAVQKWALLPNRRECIHDGMFLHILQTRASHHVDSFHSVATDWSLLGRYTGFRKSEWCQDSPRCFHCITDPLWGNRPDSIAVIAEDFTLKDNNGLRVPVTLSTKPSSVHFAKLHIRYQKNQDNYQVLTFSAAKGNSISCPVHAILRILQRGLRLGLPANHPAAIVANTSDPRGFSFITGSLFTLWLQAITCTVYHLKKGNPTIPKWGTHSIRVTATNLLHRAQFSSSFIKNRLRWRSNTFQMYLRNTFHMADKHSCALEFNMACPSLADCRLLEPQELMLAASAA</sequence>
<evidence type="ECO:0000313" key="3">
    <source>
        <dbReference type="Proteomes" id="UP001516023"/>
    </source>
</evidence>
<organism evidence="2 3">
    <name type="scientific">Cyclotella cryptica</name>
    <dbReference type="NCBI Taxonomy" id="29204"/>
    <lineage>
        <taxon>Eukaryota</taxon>
        <taxon>Sar</taxon>
        <taxon>Stramenopiles</taxon>
        <taxon>Ochrophyta</taxon>
        <taxon>Bacillariophyta</taxon>
        <taxon>Coscinodiscophyceae</taxon>
        <taxon>Thalassiosirophycidae</taxon>
        <taxon>Stephanodiscales</taxon>
        <taxon>Stephanodiscaceae</taxon>
        <taxon>Cyclotella</taxon>
    </lineage>
</organism>
<evidence type="ECO:0000256" key="1">
    <source>
        <dbReference type="SAM" id="MobiDB-lite"/>
    </source>
</evidence>
<proteinExistence type="predicted"/>
<reference evidence="2 3" key="1">
    <citation type="journal article" date="2020" name="G3 (Bethesda)">
        <title>Improved Reference Genome for Cyclotella cryptica CCMP332, a Model for Cell Wall Morphogenesis, Salinity Adaptation, and Lipid Production in Diatoms (Bacillariophyta).</title>
        <authorList>
            <person name="Roberts W.R."/>
            <person name="Downey K.M."/>
            <person name="Ruck E.C."/>
            <person name="Traller J.C."/>
            <person name="Alverson A.J."/>
        </authorList>
    </citation>
    <scope>NUCLEOTIDE SEQUENCE [LARGE SCALE GENOMIC DNA]</scope>
    <source>
        <strain evidence="2 3">CCMP332</strain>
    </source>
</reference>